<protein>
    <recommendedName>
        <fullName evidence="1">protein-tyrosine-phosphatase</fullName>
        <ecNumber evidence="1">3.1.3.48</ecNumber>
    </recommendedName>
</protein>
<dbReference type="OrthoDB" id="10253954at2759"/>
<sequence>MLRQTEISTDAVTLEWEAPKNYSNYSYLVETTNGSVLQSETVVTQHKVITGLLSGTNYNFTVTTLTPNGTQAAPVTVSYFTRPYSVGQVESKTLNTTAVRLLWMKPPEYKPEYTYQVKTTDCRSQNLTLAVEEAWVSGLPPGTNCTFCVFVRAADGIEGSTSCTSQYTKPEAVQPHISSLGSNSSILVSWSPPHGNVEFYTVHLNSTPQALRTLNSSNTSVLFHDLSAGKLYTAVVITCSGHFNASSEFITNATYPNPPGSISDLTKTTSSIGLRWNEAPLMTAAMFHYQLTYTSPQGEENTTTTSNTSHSLTSLLSGTSYNISIATVGAMGFNSEKVHIYKVTTRPLSVKLLKVSTREEGIVVTWEEPDEYKESYQYNLTWQSTDGPISHRLIRENMSTLDNLDPGKQYNISVTTETEDETKGAPRWISTCTKASPARNVECYGPNTTNAHVILTCNIPDGQYSGFEVTVKDGEINTTHTCNHTVANLRHNTQYFLSVTTESCGPPSTAVSLPCWTGITNPPIPEDYGSLVVVSKIEYNKFNLKVKTSLLSSVNGPITHVGVMVTDGYTGDISEFDKFVGKTYKQWQEDDTPVYMATVVENSFLSRSGDNLLNIEIGDQSQWKGYTNGALEANGKYQYAIVLFTSLELQDDLVNGQRSLLSITNFFAAVPLPQNPGTVFRAKGFCYLLLP</sequence>
<accession>A0A4Z2JCV6</accession>
<dbReference type="InterPro" id="IPR036116">
    <property type="entry name" value="FN3_sf"/>
</dbReference>
<dbReference type="InterPro" id="IPR003961">
    <property type="entry name" value="FN3_dom"/>
</dbReference>
<feature type="domain" description="Fibronectin type-III" evidence="2">
    <location>
        <begin position="169"/>
        <end position="257"/>
    </location>
</feature>
<dbReference type="EMBL" id="SRLO01000008">
    <property type="protein sequence ID" value="TNN87990.1"/>
    <property type="molecule type" value="Genomic_DNA"/>
</dbReference>
<dbReference type="InterPro" id="IPR050713">
    <property type="entry name" value="RTP_Phos/Ushers"/>
</dbReference>
<dbReference type="PANTHER" id="PTHR46957">
    <property type="entry name" value="CYTOKINE RECEPTOR"/>
    <property type="match status" value="1"/>
</dbReference>
<proteinExistence type="predicted"/>
<dbReference type="Pfam" id="PF00041">
    <property type="entry name" value="fn3"/>
    <property type="match status" value="5"/>
</dbReference>
<dbReference type="Proteomes" id="UP000314294">
    <property type="component" value="Unassembled WGS sequence"/>
</dbReference>
<keyword evidence="4" id="KW-1185">Reference proteome</keyword>
<dbReference type="GO" id="GO:0043235">
    <property type="term" value="C:receptor complex"/>
    <property type="evidence" value="ECO:0007669"/>
    <property type="project" value="TreeGrafter"/>
</dbReference>
<evidence type="ECO:0000259" key="2">
    <source>
        <dbReference type="PROSITE" id="PS50853"/>
    </source>
</evidence>
<dbReference type="SUPFAM" id="SSF49265">
    <property type="entry name" value="Fibronectin type III"/>
    <property type="match status" value="3"/>
</dbReference>
<feature type="domain" description="Fibronectin type-III" evidence="2">
    <location>
        <begin position="258"/>
        <end position="348"/>
    </location>
</feature>
<dbReference type="InterPro" id="IPR041201">
    <property type="entry name" value="PTPRJ_TM"/>
</dbReference>
<feature type="domain" description="Fibronectin type-III" evidence="2">
    <location>
        <begin position="1"/>
        <end position="85"/>
    </location>
</feature>
<dbReference type="Pfam" id="PF18861">
    <property type="entry name" value="PTP_tm"/>
    <property type="match status" value="1"/>
</dbReference>
<keyword evidence="3" id="KW-0675">Receptor</keyword>
<reference evidence="3 4" key="1">
    <citation type="submission" date="2019-03" db="EMBL/GenBank/DDBJ databases">
        <title>First draft genome of Liparis tanakae, snailfish: a comprehensive survey of snailfish specific genes.</title>
        <authorList>
            <person name="Kim W."/>
            <person name="Song I."/>
            <person name="Jeong J.-H."/>
            <person name="Kim D."/>
            <person name="Kim S."/>
            <person name="Ryu S."/>
            <person name="Song J.Y."/>
            <person name="Lee S.K."/>
        </authorList>
    </citation>
    <scope>NUCLEOTIDE SEQUENCE [LARGE SCALE GENOMIC DNA]</scope>
    <source>
        <tissue evidence="3">Muscle</tissue>
    </source>
</reference>
<dbReference type="EC" id="3.1.3.48" evidence="1"/>
<dbReference type="CDD" id="cd00063">
    <property type="entry name" value="FN3"/>
    <property type="match status" value="3"/>
</dbReference>
<gene>
    <name evidence="3" type="primary">PTPRJ_3</name>
    <name evidence="3" type="ORF">EYF80_001954</name>
</gene>
<dbReference type="PROSITE" id="PS50853">
    <property type="entry name" value="FN3"/>
    <property type="match status" value="4"/>
</dbReference>
<organism evidence="3 4">
    <name type="scientific">Liparis tanakae</name>
    <name type="common">Tanaka's snailfish</name>
    <dbReference type="NCBI Taxonomy" id="230148"/>
    <lineage>
        <taxon>Eukaryota</taxon>
        <taxon>Metazoa</taxon>
        <taxon>Chordata</taxon>
        <taxon>Craniata</taxon>
        <taxon>Vertebrata</taxon>
        <taxon>Euteleostomi</taxon>
        <taxon>Actinopterygii</taxon>
        <taxon>Neopterygii</taxon>
        <taxon>Teleostei</taxon>
        <taxon>Neoteleostei</taxon>
        <taxon>Acanthomorphata</taxon>
        <taxon>Eupercaria</taxon>
        <taxon>Perciformes</taxon>
        <taxon>Cottioidei</taxon>
        <taxon>Cottales</taxon>
        <taxon>Liparidae</taxon>
        <taxon>Liparis</taxon>
    </lineage>
</organism>
<feature type="domain" description="Fibronectin type-III" evidence="2">
    <location>
        <begin position="349"/>
        <end position="438"/>
    </location>
</feature>
<dbReference type="GO" id="GO:0004725">
    <property type="term" value="F:protein tyrosine phosphatase activity"/>
    <property type="evidence" value="ECO:0007669"/>
    <property type="project" value="UniProtKB-EC"/>
</dbReference>
<evidence type="ECO:0000313" key="3">
    <source>
        <dbReference type="EMBL" id="TNN87990.1"/>
    </source>
</evidence>
<dbReference type="AlphaFoldDB" id="A0A4Z2JCV6"/>
<comment type="caution">
    <text evidence="3">The sequence shown here is derived from an EMBL/GenBank/DDBJ whole genome shotgun (WGS) entry which is preliminary data.</text>
</comment>
<evidence type="ECO:0000256" key="1">
    <source>
        <dbReference type="ARBA" id="ARBA00013064"/>
    </source>
</evidence>
<evidence type="ECO:0000313" key="4">
    <source>
        <dbReference type="Proteomes" id="UP000314294"/>
    </source>
</evidence>
<dbReference type="InterPro" id="IPR013783">
    <property type="entry name" value="Ig-like_fold"/>
</dbReference>
<dbReference type="SMART" id="SM00060">
    <property type="entry name" value="FN3"/>
    <property type="match status" value="6"/>
</dbReference>
<name>A0A4Z2JCV6_9TELE</name>
<dbReference type="PANTHER" id="PTHR46957:SF10">
    <property type="entry name" value="PROTEIN TYROSINE PHOSPHATASE, RECEPTOR TYPE, H"/>
    <property type="match status" value="1"/>
</dbReference>
<dbReference type="Gene3D" id="2.60.40.10">
    <property type="entry name" value="Immunoglobulins"/>
    <property type="match status" value="5"/>
</dbReference>